<evidence type="ECO:0000256" key="1">
    <source>
        <dbReference type="ARBA" id="ARBA00004651"/>
    </source>
</evidence>
<name>A0A0C6P3V3_BORBO</name>
<keyword evidence="4 7" id="KW-0812">Transmembrane</keyword>
<dbReference type="OrthoDB" id="5382961at2"/>
<dbReference type="GeneID" id="93204585"/>
<evidence type="ECO:0000256" key="7">
    <source>
        <dbReference type="SAM" id="Phobius"/>
    </source>
</evidence>
<evidence type="ECO:0000256" key="5">
    <source>
        <dbReference type="ARBA" id="ARBA00022989"/>
    </source>
</evidence>
<dbReference type="EMBL" id="HE965806">
    <property type="protein sequence ID" value="CCJ52839.1"/>
    <property type="molecule type" value="Genomic_DNA"/>
</dbReference>
<evidence type="ECO:0000256" key="3">
    <source>
        <dbReference type="ARBA" id="ARBA00022475"/>
    </source>
</evidence>
<dbReference type="InterPro" id="IPR032808">
    <property type="entry name" value="DoxX"/>
</dbReference>
<dbReference type="InterPro" id="IPR051907">
    <property type="entry name" value="DoxX-like_oxidoreductase"/>
</dbReference>
<evidence type="ECO:0000256" key="6">
    <source>
        <dbReference type="ARBA" id="ARBA00023136"/>
    </source>
</evidence>
<dbReference type="KEGG" id="bbh:BN112_0921"/>
<evidence type="ECO:0000256" key="2">
    <source>
        <dbReference type="ARBA" id="ARBA00006679"/>
    </source>
</evidence>
<feature type="transmembrane region" description="Helical" evidence="7">
    <location>
        <begin position="61"/>
        <end position="91"/>
    </location>
</feature>
<dbReference type="GO" id="GO:0005886">
    <property type="term" value="C:plasma membrane"/>
    <property type="evidence" value="ECO:0007669"/>
    <property type="project" value="UniProtKB-SubCell"/>
</dbReference>
<dbReference type="HOGENOM" id="CLU_1756570_0_0_4"/>
<dbReference type="PANTHER" id="PTHR33452">
    <property type="entry name" value="OXIDOREDUCTASE CATD-RELATED"/>
    <property type="match status" value="1"/>
</dbReference>
<dbReference type="Pfam" id="PF07681">
    <property type="entry name" value="DoxX"/>
    <property type="match status" value="1"/>
</dbReference>
<dbReference type="RefSeq" id="WP_003810810.1">
    <property type="nucleotide sequence ID" value="NC_019382.1"/>
</dbReference>
<accession>A0A0C6P3V3</accession>
<comment type="subcellular location">
    <subcellularLocation>
        <location evidence="1">Cell membrane</location>
        <topology evidence="1">Multi-pass membrane protein</topology>
    </subcellularLocation>
</comment>
<feature type="transmembrane region" description="Helical" evidence="7">
    <location>
        <begin position="111"/>
        <end position="130"/>
    </location>
</feature>
<comment type="similarity">
    <text evidence="2">Belongs to the DoxX family.</text>
</comment>
<reference evidence="8 9" key="1">
    <citation type="journal article" date="2012" name="BMC Genomics">
        <title>Comparative genomics of the classical Bordetella subspecies: the evolution and exchange of virulence-associated diversity amongst closely related pathogens.</title>
        <authorList>
            <person name="Park J."/>
            <person name="Zhang Y."/>
            <person name="Buboltz A.M."/>
            <person name="Zhang X."/>
            <person name="Schuster S.C."/>
            <person name="Ahuja U."/>
            <person name="Liu M."/>
            <person name="Miller J.F."/>
            <person name="Sebaihia M."/>
            <person name="Bentley S.D."/>
            <person name="Parkhill J."/>
            <person name="Harvill E.T."/>
        </authorList>
    </citation>
    <scope>NUCLEOTIDE SEQUENCE [LARGE SCALE GENOMIC DNA]</scope>
    <source>
        <strain evidence="8 9">253</strain>
    </source>
</reference>
<organism evidence="8 9">
    <name type="scientific">Bordetella bronchiseptica 253</name>
    <dbReference type="NCBI Taxonomy" id="568707"/>
    <lineage>
        <taxon>Bacteria</taxon>
        <taxon>Pseudomonadati</taxon>
        <taxon>Pseudomonadota</taxon>
        <taxon>Betaproteobacteria</taxon>
        <taxon>Burkholderiales</taxon>
        <taxon>Alcaligenaceae</taxon>
        <taxon>Bordetella</taxon>
    </lineage>
</organism>
<sequence>MPAREIQLTLIRVYIGLDFTHHFAEKFGLLGAQAYADVLHYFSTVTANPQSMLLLAGLCEFAAFIGFTFGLFTRVAAAGTAAYLVIALFIGNHQHLGFTWANPGGGWEFPAMWAFICLSFVLSGGGRWSLDRLLLPRLPAALRWLSR</sequence>
<evidence type="ECO:0000313" key="9">
    <source>
        <dbReference type="Proteomes" id="UP000007564"/>
    </source>
</evidence>
<keyword evidence="5 7" id="KW-1133">Transmembrane helix</keyword>
<dbReference type="AlphaFoldDB" id="A0A0C6P3V3"/>
<proteinExistence type="inferred from homology"/>
<protein>
    <submittedName>
        <fullName evidence="8">Putative membrane protein</fullName>
    </submittedName>
</protein>
<gene>
    <name evidence="8" type="ORF">BN112_0921</name>
</gene>
<keyword evidence="3" id="KW-1003">Cell membrane</keyword>
<evidence type="ECO:0000256" key="4">
    <source>
        <dbReference type="ARBA" id="ARBA00022692"/>
    </source>
</evidence>
<keyword evidence="6 7" id="KW-0472">Membrane</keyword>
<dbReference type="Proteomes" id="UP000007564">
    <property type="component" value="Chromosome"/>
</dbReference>
<evidence type="ECO:0000313" key="8">
    <source>
        <dbReference type="EMBL" id="CCJ52839.1"/>
    </source>
</evidence>
<dbReference type="PANTHER" id="PTHR33452:SF1">
    <property type="entry name" value="INNER MEMBRANE PROTEIN YPHA-RELATED"/>
    <property type="match status" value="1"/>
</dbReference>